<dbReference type="Pfam" id="PF00498">
    <property type="entry name" value="FHA"/>
    <property type="match status" value="1"/>
</dbReference>
<keyword evidence="3" id="KW-0505">Motor protein</keyword>
<evidence type="ECO:0000259" key="4">
    <source>
        <dbReference type="Pfam" id="PF00498"/>
    </source>
</evidence>
<evidence type="ECO:0000313" key="6">
    <source>
        <dbReference type="Proteomes" id="UP001208570"/>
    </source>
</evidence>
<keyword evidence="2" id="KW-0067">ATP-binding</keyword>
<accession>A0AAD9JPG9</accession>
<reference evidence="5" key="1">
    <citation type="journal article" date="2023" name="Mol. Biol. Evol.">
        <title>Third-Generation Sequencing Reveals the Adaptive Role of the Epigenome in Three Deep-Sea Polychaetes.</title>
        <authorList>
            <person name="Perez M."/>
            <person name="Aroh O."/>
            <person name="Sun Y."/>
            <person name="Lan Y."/>
            <person name="Juniper S.K."/>
            <person name="Young C.R."/>
            <person name="Angers B."/>
            <person name="Qian P.Y."/>
        </authorList>
    </citation>
    <scope>NUCLEOTIDE SEQUENCE</scope>
    <source>
        <strain evidence="5">P08H-3</strain>
    </source>
</reference>
<dbReference type="PANTHER" id="PTHR47117:SF6">
    <property type="entry name" value="KINESIN-LIKE PROTEIN KIF16B"/>
    <property type="match status" value="1"/>
</dbReference>
<evidence type="ECO:0000313" key="5">
    <source>
        <dbReference type="EMBL" id="KAK2156809.1"/>
    </source>
</evidence>
<feature type="non-terminal residue" evidence="5">
    <location>
        <position position="1"/>
    </location>
</feature>
<name>A0AAD9JPG9_9ANNE</name>
<dbReference type="GO" id="GO:0005524">
    <property type="term" value="F:ATP binding"/>
    <property type="evidence" value="ECO:0007669"/>
    <property type="project" value="UniProtKB-KW"/>
</dbReference>
<evidence type="ECO:0000256" key="1">
    <source>
        <dbReference type="ARBA" id="ARBA00022741"/>
    </source>
</evidence>
<proteinExistence type="predicted"/>
<dbReference type="SUPFAM" id="SSF49879">
    <property type="entry name" value="SMAD/FHA domain"/>
    <property type="match status" value="1"/>
</dbReference>
<protein>
    <recommendedName>
        <fullName evidence="4">FHA domain-containing protein</fullName>
    </recommendedName>
</protein>
<organism evidence="5 6">
    <name type="scientific">Paralvinella palmiformis</name>
    <dbReference type="NCBI Taxonomy" id="53620"/>
    <lineage>
        <taxon>Eukaryota</taxon>
        <taxon>Metazoa</taxon>
        <taxon>Spiralia</taxon>
        <taxon>Lophotrochozoa</taxon>
        <taxon>Annelida</taxon>
        <taxon>Polychaeta</taxon>
        <taxon>Sedentaria</taxon>
        <taxon>Canalipalpata</taxon>
        <taxon>Terebellida</taxon>
        <taxon>Terebelliformia</taxon>
        <taxon>Alvinellidae</taxon>
        <taxon>Paralvinella</taxon>
    </lineage>
</organism>
<keyword evidence="6" id="KW-1185">Reference proteome</keyword>
<dbReference type="EMBL" id="JAODUP010000204">
    <property type="protein sequence ID" value="KAK2156809.1"/>
    <property type="molecule type" value="Genomic_DNA"/>
</dbReference>
<dbReference type="Proteomes" id="UP001208570">
    <property type="component" value="Unassembled WGS sequence"/>
</dbReference>
<dbReference type="Gene3D" id="2.60.200.20">
    <property type="match status" value="1"/>
</dbReference>
<dbReference type="PANTHER" id="PTHR47117">
    <property type="entry name" value="STAR-RELATED LIPID TRANSFER PROTEIN 9"/>
    <property type="match status" value="1"/>
</dbReference>
<comment type="caution">
    <text evidence="5">The sequence shown here is derived from an EMBL/GenBank/DDBJ whole genome shotgun (WGS) entry which is preliminary data.</text>
</comment>
<dbReference type="AlphaFoldDB" id="A0AAD9JPG9"/>
<evidence type="ECO:0000256" key="2">
    <source>
        <dbReference type="ARBA" id="ARBA00022840"/>
    </source>
</evidence>
<evidence type="ECO:0000256" key="3">
    <source>
        <dbReference type="ARBA" id="ARBA00023175"/>
    </source>
</evidence>
<dbReference type="InterPro" id="IPR008984">
    <property type="entry name" value="SMAD_FHA_dom_sf"/>
</dbReference>
<sequence>MSIQPLRLSGRSQSMGVIVDSVLPHLVGMSEDILQTGIMLYYLKDGTTMIGTEDAAEEPDSIVLEGPEILPEHCWITNNNGEVIIHPQHGATVTINNKPIIKPEKLTQGDIVHIGGIKFRFNNPQEAAKLRERRRVCIHQ</sequence>
<dbReference type="InterPro" id="IPR000253">
    <property type="entry name" value="FHA_dom"/>
</dbReference>
<gene>
    <name evidence="5" type="ORF">LSH36_204g02068</name>
</gene>
<keyword evidence="1" id="KW-0547">Nucleotide-binding</keyword>
<feature type="domain" description="FHA" evidence="4">
    <location>
        <begin position="58"/>
        <end position="115"/>
    </location>
</feature>